<evidence type="ECO:0000313" key="2">
    <source>
        <dbReference type="EMBL" id="BAT99706.1"/>
    </source>
</evidence>
<feature type="transmembrane region" description="Helical" evidence="1">
    <location>
        <begin position="213"/>
        <end position="231"/>
    </location>
</feature>
<accession>A0A0S3T382</accession>
<proteinExistence type="predicted"/>
<keyword evidence="1" id="KW-0472">Membrane</keyword>
<evidence type="ECO:0000313" key="3">
    <source>
        <dbReference type="Proteomes" id="UP000291084"/>
    </source>
</evidence>
<evidence type="ECO:0008006" key="4">
    <source>
        <dbReference type="Google" id="ProtNLM"/>
    </source>
</evidence>
<keyword evidence="1" id="KW-1133">Transmembrane helix</keyword>
<name>A0A0S3T382_PHAAN</name>
<keyword evidence="3" id="KW-1185">Reference proteome</keyword>
<dbReference type="Proteomes" id="UP000291084">
    <property type="component" value="Chromosome 10"/>
</dbReference>
<gene>
    <name evidence="2" type="primary">Vigan.10G121400</name>
    <name evidence="2" type="ORF">VIGAN_10121400</name>
</gene>
<reference evidence="2 3" key="1">
    <citation type="journal article" date="2015" name="Sci. Rep.">
        <title>The power of single molecule real-time sequencing technology in the de novo assembly of a eukaryotic genome.</title>
        <authorList>
            <person name="Sakai H."/>
            <person name="Naito K."/>
            <person name="Ogiso-Tanaka E."/>
            <person name="Takahashi Y."/>
            <person name="Iseki K."/>
            <person name="Muto C."/>
            <person name="Satou K."/>
            <person name="Teruya K."/>
            <person name="Shiroma A."/>
            <person name="Shimoji M."/>
            <person name="Hirano T."/>
            <person name="Itoh T."/>
            <person name="Kaga A."/>
            <person name="Tomooka N."/>
        </authorList>
    </citation>
    <scope>NUCLEOTIDE SEQUENCE [LARGE SCALE GENOMIC DNA]</scope>
    <source>
        <strain evidence="3">cv. Shumari</strain>
    </source>
</reference>
<dbReference type="EMBL" id="AP015043">
    <property type="protein sequence ID" value="BAT99706.1"/>
    <property type="molecule type" value="Genomic_DNA"/>
</dbReference>
<keyword evidence="1" id="KW-0812">Transmembrane</keyword>
<sequence>MIPLGEIHIMWRRLSFSNVELNEIEPELSIERELNMVQERFNEVDIGGKVTIKQKLLDIACCTMTSMVPPLHRVKTNGAQKTKLQRTEGFTKREPSYFEHVDAFHSTIESSLGKNKLQSKENSMQRRRVPMIDQFHLICHPFIGYVVDVVVDSHCGYRCISASLGLGEDSWPFIKHDQCKEPSQWRDEYLTLIGSYDDRLEELRKYLLVQTQSTVHVSLFIYVLYFSFIYVY</sequence>
<protein>
    <recommendedName>
        <fullName evidence="4">OTU domain-containing protein</fullName>
    </recommendedName>
</protein>
<dbReference type="AlphaFoldDB" id="A0A0S3T382"/>
<evidence type="ECO:0000256" key="1">
    <source>
        <dbReference type="SAM" id="Phobius"/>
    </source>
</evidence>
<organism evidence="2 3">
    <name type="scientific">Vigna angularis var. angularis</name>
    <dbReference type="NCBI Taxonomy" id="157739"/>
    <lineage>
        <taxon>Eukaryota</taxon>
        <taxon>Viridiplantae</taxon>
        <taxon>Streptophyta</taxon>
        <taxon>Embryophyta</taxon>
        <taxon>Tracheophyta</taxon>
        <taxon>Spermatophyta</taxon>
        <taxon>Magnoliopsida</taxon>
        <taxon>eudicotyledons</taxon>
        <taxon>Gunneridae</taxon>
        <taxon>Pentapetalae</taxon>
        <taxon>rosids</taxon>
        <taxon>fabids</taxon>
        <taxon>Fabales</taxon>
        <taxon>Fabaceae</taxon>
        <taxon>Papilionoideae</taxon>
        <taxon>50 kb inversion clade</taxon>
        <taxon>NPAAA clade</taxon>
        <taxon>indigoferoid/millettioid clade</taxon>
        <taxon>Phaseoleae</taxon>
        <taxon>Vigna</taxon>
    </lineage>
</organism>